<sequence length="419" mass="48446">MLPASMADHILHISILALCLHFGSGKILRNNALMSKMVSDFRSPESPHEQLERTAEKEPPRVLNLMQNVLCKNFPSIPCDMIMGDSTLRELIERSIQQLKYKKKAMEKTTQLPGYQLSYPVVNSEELSNYLALRNRGSLLEKSRQQIPKLPTPKTTFWSADDNLNKPHKPMYASKRTAIGHKNIRKFYPHKIKYKDKNGQQRKDFVGDYSDDRLSMSVEIPDMTLTKKHQHYSYKREPNDPPVWRIDYMKHGEPSLNRFGYEADQLKGKLVKNSPGVIVDDNILDNVMRKDVLHPDVYIKKNTRSKMSRPVLTTHVLDTSTGRPAAQLFTDLFKSKDASWVQWHSTTTSSDGRIQFPFTKDSMSAGTYKLKFNVGDYYTRNEKETIYPYVEIVFTVKEDEHYHIPLLLSPYGYSTYRGS</sequence>
<comment type="caution">
    <text evidence="1">The sequence shown here is derived from an EMBL/GenBank/DDBJ whole genome shotgun (WGS) entry which is preliminary data.</text>
</comment>
<evidence type="ECO:0000313" key="2">
    <source>
        <dbReference type="Proteomes" id="UP001064048"/>
    </source>
</evidence>
<protein>
    <submittedName>
        <fullName evidence="1">Uncharacterized protein</fullName>
    </submittedName>
</protein>
<accession>A0ACC0JGZ9</accession>
<keyword evidence="2" id="KW-1185">Reference proteome</keyword>
<name>A0ACC0JGZ9_CHOFU</name>
<dbReference type="EMBL" id="CM046122">
    <property type="protein sequence ID" value="KAI8423393.1"/>
    <property type="molecule type" value="Genomic_DNA"/>
</dbReference>
<organism evidence="1 2">
    <name type="scientific">Choristoneura fumiferana</name>
    <name type="common">Spruce budworm moth</name>
    <name type="synonym">Archips fumiferana</name>
    <dbReference type="NCBI Taxonomy" id="7141"/>
    <lineage>
        <taxon>Eukaryota</taxon>
        <taxon>Metazoa</taxon>
        <taxon>Ecdysozoa</taxon>
        <taxon>Arthropoda</taxon>
        <taxon>Hexapoda</taxon>
        <taxon>Insecta</taxon>
        <taxon>Pterygota</taxon>
        <taxon>Neoptera</taxon>
        <taxon>Endopterygota</taxon>
        <taxon>Lepidoptera</taxon>
        <taxon>Glossata</taxon>
        <taxon>Ditrysia</taxon>
        <taxon>Tortricoidea</taxon>
        <taxon>Tortricidae</taxon>
        <taxon>Tortricinae</taxon>
        <taxon>Choristoneura</taxon>
    </lineage>
</organism>
<dbReference type="Proteomes" id="UP001064048">
    <property type="component" value="Chromosome 22"/>
</dbReference>
<gene>
    <name evidence="1" type="ORF">MSG28_012543</name>
</gene>
<evidence type="ECO:0000313" key="1">
    <source>
        <dbReference type="EMBL" id="KAI8423393.1"/>
    </source>
</evidence>
<proteinExistence type="predicted"/>
<reference evidence="1 2" key="1">
    <citation type="journal article" date="2022" name="Genome Biol. Evol.">
        <title>The Spruce Budworm Genome: Reconstructing the Evolutionary History of Antifreeze Proteins.</title>
        <authorList>
            <person name="Beliveau C."/>
            <person name="Gagne P."/>
            <person name="Picq S."/>
            <person name="Vernygora O."/>
            <person name="Keeling C.I."/>
            <person name="Pinkney K."/>
            <person name="Doucet D."/>
            <person name="Wen F."/>
            <person name="Johnston J.S."/>
            <person name="Maaroufi H."/>
            <person name="Boyle B."/>
            <person name="Laroche J."/>
            <person name="Dewar K."/>
            <person name="Juretic N."/>
            <person name="Blackburn G."/>
            <person name="Nisole A."/>
            <person name="Brunet B."/>
            <person name="Brandao M."/>
            <person name="Lumley L."/>
            <person name="Duan J."/>
            <person name="Quan G."/>
            <person name="Lucarotti C.J."/>
            <person name="Roe A.D."/>
            <person name="Sperling F.A.H."/>
            <person name="Levesque R.C."/>
            <person name="Cusson M."/>
        </authorList>
    </citation>
    <scope>NUCLEOTIDE SEQUENCE [LARGE SCALE GENOMIC DNA]</scope>
    <source>
        <strain evidence="1">Glfc:IPQL:Cfum</strain>
    </source>
</reference>